<dbReference type="Pfam" id="PF14690">
    <property type="entry name" value="Zn_ribbon_ISL3"/>
    <property type="match status" value="1"/>
</dbReference>
<accession>A0A6J4M9B9</accession>
<dbReference type="EMBL" id="CADCTY010001038">
    <property type="protein sequence ID" value="CAA9353722.1"/>
    <property type="molecule type" value="Genomic_DNA"/>
</dbReference>
<evidence type="ECO:0000259" key="2">
    <source>
        <dbReference type="Pfam" id="PF14690"/>
    </source>
</evidence>
<dbReference type="PANTHER" id="PTHR33498">
    <property type="entry name" value="TRANSPOSASE FOR INSERTION SEQUENCE ELEMENT IS1557"/>
    <property type="match status" value="1"/>
</dbReference>
<organism evidence="3">
    <name type="scientific">uncultured Leptolyngbya sp</name>
    <dbReference type="NCBI Taxonomy" id="332963"/>
    <lineage>
        <taxon>Bacteria</taxon>
        <taxon>Bacillati</taxon>
        <taxon>Cyanobacteriota</taxon>
        <taxon>Cyanophyceae</taxon>
        <taxon>Leptolyngbyales</taxon>
        <taxon>Leptolyngbyaceae</taxon>
        <taxon>Leptolyngbya group</taxon>
        <taxon>Leptolyngbya</taxon>
        <taxon>environmental samples</taxon>
    </lineage>
</organism>
<dbReference type="Pfam" id="PF01610">
    <property type="entry name" value="DDE_Tnp_ISL3"/>
    <property type="match status" value="2"/>
</dbReference>
<dbReference type="InterPro" id="IPR002560">
    <property type="entry name" value="Transposase_DDE"/>
</dbReference>
<dbReference type="InterPro" id="IPR047951">
    <property type="entry name" value="Transpos_ISL3"/>
</dbReference>
<feature type="domain" description="Transposase IS204/IS1001/IS1096/IS1165 DDE" evidence="1">
    <location>
        <begin position="171"/>
        <end position="282"/>
    </location>
</feature>
<name>A0A6J4M9B9_9CYAN</name>
<evidence type="ECO:0000259" key="1">
    <source>
        <dbReference type="Pfam" id="PF01610"/>
    </source>
</evidence>
<dbReference type="AlphaFoldDB" id="A0A6J4M9B9"/>
<feature type="domain" description="Transposase IS204/IS1001/IS1096/IS1165 DDE" evidence="1">
    <location>
        <begin position="440"/>
        <end position="552"/>
    </location>
</feature>
<evidence type="ECO:0000313" key="3">
    <source>
        <dbReference type="EMBL" id="CAA9353722.1"/>
    </source>
</evidence>
<protein>
    <submittedName>
        <fullName evidence="3">Mobile element protein</fullName>
    </submittedName>
</protein>
<dbReference type="NCBIfam" id="NF033550">
    <property type="entry name" value="transpos_ISL3"/>
    <property type="match status" value="1"/>
</dbReference>
<dbReference type="PANTHER" id="PTHR33498:SF1">
    <property type="entry name" value="TRANSPOSASE FOR INSERTION SEQUENCE ELEMENT IS1557"/>
    <property type="match status" value="1"/>
</dbReference>
<reference evidence="3" key="1">
    <citation type="submission" date="2020-02" db="EMBL/GenBank/DDBJ databases">
        <authorList>
            <person name="Meier V. D."/>
        </authorList>
    </citation>
    <scope>NUCLEOTIDE SEQUENCE</scope>
    <source>
        <strain evidence="3">AVDCRST_MAG94</strain>
    </source>
</reference>
<gene>
    <name evidence="3" type="ORF">AVDCRST_MAG94-2958</name>
</gene>
<sequence>MKALRLLSSECSAMELLQCLLPSPSLLCLNSYEIDIDSHRLTLSVSSTQAVGRCPLCGGLTQRIHSRYQRTLTDLPCLHFNMILLIEVCKFFCPTPECCRRIFTERIPEVVAPWARKTLRQVQQLQEIALALGGAAGSRLGKHLGYASCGTTLLNHLKRLPLPDVETPKILGVDDFAFRKGHQYGTILVNLETHKPIALLRDRKAETLADWLRDHPGVEVLSRDRSKTYKSAMDKAAPEAIQVADRFHLVKNLSETLEEALGSYRAELKAATQAQHPVISADRAETVVAIPQPTATVAAQERPKKHHQQRVQQQREIKALHEQRWPIAAITEKVGVSARTVLRYRTLPNFSETPIQRPTFGRSLLDPYKQEVVAWWNSGMMNSKVLMVLLQHKGYNGSLRTLQRYICGLRKAQGIPRTRGQVAKSLPTVIDPQSPPFTPRQAAYLIVLREENRKLEDQELLKHLAQQHSDLATLVELAHTFLELLRQRQADAFDGWLMKTLTCQIQALKKFAAGLMDDYAAVKASMMTEVSNGPVEGLNNKLKMLKRQMFGRAGLTLLTKRLIMTS</sequence>
<proteinExistence type="predicted"/>
<feature type="domain" description="Transposase IS204/IS1001/IS1096/IS1165 zinc-finger" evidence="2">
    <location>
        <begin position="51"/>
        <end position="95"/>
    </location>
</feature>
<dbReference type="InterPro" id="IPR029261">
    <property type="entry name" value="Transposase_Znf"/>
</dbReference>